<sequence length="267" mass="29027">MPEAAAGRQPTASERRRMYRDLALSLRRGLRDAAAGFSFLRLRGLRALLRALRSAADADPRLFRDSQAIRDLQVVPVLFEHSLRKANDDAVVTVGQVLGIEPARLRTPPRTPRSCSRSGCSKAAASSAPTAPPRRIGTMPSRYGLATVILNILMTRGILEQTACLDTLLALLVDCSENLMDFKEQEGLNNIALIVKDTNRDDQVRCATLQGAVAAKLKILRGAETLRGMTPRRRVSFVSPARDSEEDTSSGSSALRMLGLMSEGSSL</sequence>
<dbReference type="Proteomes" id="UP001054889">
    <property type="component" value="Unassembled WGS sequence"/>
</dbReference>
<comment type="caution">
    <text evidence="2">The sequence shown here is derived from an EMBL/GenBank/DDBJ whole genome shotgun (WGS) entry which is preliminary data.</text>
</comment>
<evidence type="ECO:0000313" key="3">
    <source>
        <dbReference type="Proteomes" id="UP001054889"/>
    </source>
</evidence>
<evidence type="ECO:0000256" key="1">
    <source>
        <dbReference type="SAM" id="MobiDB-lite"/>
    </source>
</evidence>
<feature type="region of interest" description="Disordered" evidence="1">
    <location>
        <begin position="105"/>
        <end position="136"/>
    </location>
</feature>
<dbReference type="PANTHER" id="PTHR34065:SF2">
    <property type="entry name" value="OS10G0520900 PROTEIN"/>
    <property type="match status" value="1"/>
</dbReference>
<reference evidence="2" key="2">
    <citation type="submission" date="2021-12" db="EMBL/GenBank/DDBJ databases">
        <title>Resequencing data analysis of finger millet.</title>
        <authorList>
            <person name="Hatakeyama M."/>
            <person name="Aluri S."/>
            <person name="Balachadran M.T."/>
            <person name="Sivarajan S.R."/>
            <person name="Poveda L."/>
            <person name="Shimizu-Inatsugi R."/>
            <person name="Schlapbach R."/>
            <person name="Sreeman S.M."/>
            <person name="Shimizu K.K."/>
        </authorList>
    </citation>
    <scope>NUCLEOTIDE SEQUENCE</scope>
</reference>
<feature type="region of interest" description="Disordered" evidence="1">
    <location>
        <begin position="234"/>
        <end position="255"/>
    </location>
</feature>
<dbReference type="PANTHER" id="PTHR34065">
    <property type="entry name" value="CELL DIVISION CONTROL PROTEIN 14"/>
    <property type="match status" value="1"/>
</dbReference>
<evidence type="ECO:0000313" key="2">
    <source>
        <dbReference type="EMBL" id="GJM91256.1"/>
    </source>
</evidence>
<keyword evidence="3" id="KW-1185">Reference proteome</keyword>
<dbReference type="InterPro" id="IPR012535">
    <property type="entry name" value="Cell_div_Cdc14"/>
</dbReference>
<dbReference type="EMBL" id="BQKI01000003">
    <property type="protein sequence ID" value="GJM91256.1"/>
    <property type="molecule type" value="Genomic_DNA"/>
</dbReference>
<feature type="compositionally biased region" description="Low complexity" evidence="1">
    <location>
        <begin position="106"/>
        <end position="129"/>
    </location>
</feature>
<accession>A0AAV5BYY7</accession>
<protein>
    <submittedName>
        <fullName evidence="2">Uncharacterized protein</fullName>
    </submittedName>
</protein>
<proteinExistence type="predicted"/>
<gene>
    <name evidence="2" type="primary">ga07615</name>
    <name evidence="2" type="ORF">PR202_ga07615</name>
</gene>
<organism evidence="2 3">
    <name type="scientific">Eleusine coracana subsp. coracana</name>
    <dbReference type="NCBI Taxonomy" id="191504"/>
    <lineage>
        <taxon>Eukaryota</taxon>
        <taxon>Viridiplantae</taxon>
        <taxon>Streptophyta</taxon>
        <taxon>Embryophyta</taxon>
        <taxon>Tracheophyta</taxon>
        <taxon>Spermatophyta</taxon>
        <taxon>Magnoliopsida</taxon>
        <taxon>Liliopsida</taxon>
        <taxon>Poales</taxon>
        <taxon>Poaceae</taxon>
        <taxon>PACMAD clade</taxon>
        <taxon>Chloridoideae</taxon>
        <taxon>Cynodonteae</taxon>
        <taxon>Eleusininae</taxon>
        <taxon>Eleusine</taxon>
    </lineage>
</organism>
<name>A0AAV5BYY7_ELECO</name>
<dbReference type="AlphaFoldDB" id="A0AAV5BYY7"/>
<reference evidence="2" key="1">
    <citation type="journal article" date="2018" name="DNA Res.">
        <title>Multiple hybrid de novo genome assembly of finger millet, an orphan allotetraploid crop.</title>
        <authorList>
            <person name="Hatakeyama M."/>
            <person name="Aluri S."/>
            <person name="Balachadran M.T."/>
            <person name="Sivarajan S.R."/>
            <person name="Patrignani A."/>
            <person name="Gruter S."/>
            <person name="Poveda L."/>
            <person name="Shimizu-Inatsugi R."/>
            <person name="Baeten J."/>
            <person name="Francoijs K.J."/>
            <person name="Nataraja K.N."/>
            <person name="Reddy Y.A.N."/>
            <person name="Phadnis S."/>
            <person name="Ravikumar R.L."/>
            <person name="Schlapbach R."/>
            <person name="Sreeman S.M."/>
            <person name="Shimizu K.K."/>
        </authorList>
    </citation>
    <scope>NUCLEOTIDE SEQUENCE</scope>
</reference>